<name>A0A9N9IT55_9GLOM</name>
<organism evidence="1 2">
    <name type="scientific">Ambispora leptoticha</name>
    <dbReference type="NCBI Taxonomy" id="144679"/>
    <lineage>
        <taxon>Eukaryota</taxon>
        <taxon>Fungi</taxon>
        <taxon>Fungi incertae sedis</taxon>
        <taxon>Mucoromycota</taxon>
        <taxon>Glomeromycotina</taxon>
        <taxon>Glomeromycetes</taxon>
        <taxon>Archaeosporales</taxon>
        <taxon>Ambisporaceae</taxon>
        <taxon>Ambispora</taxon>
    </lineage>
</organism>
<dbReference type="Proteomes" id="UP000789508">
    <property type="component" value="Unassembled WGS sequence"/>
</dbReference>
<feature type="non-terminal residue" evidence="1">
    <location>
        <position position="1"/>
    </location>
</feature>
<gene>
    <name evidence="1" type="ORF">ALEPTO_LOCUS13231</name>
</gene>
<feature type="non-terminal residue" evidence="1">
    <location>
        <position position="74"/>
    </location>
</feature>
<dbReference type="AlphaFoldDB" id="A0A9N9IT55"/>
<protein>
    <submittedName>
        <fullName evidence="1">4578_t:CDS:1</fullName>
    </submittedName>
</protein>
<evidence type="ECO:0000313" key="2">
    <source>
        <dbReference type="Proteomes" id="UP000789508"/>
    </source>
</evidence>
<proteinExistence type="predicted"/>
<sequence>QMLAETEKLKEIYFVETSAPFGSWGGKLGEMSFNVMVEGIKSMSPFLAPILEITTEDYLKMVDSFDAETNDHET</sequence>
<comment type="caution">
    <text evidence="1">The sequence shown here is derived from an EMBL/GenBank/DDBJ whole genome shotgun (WGS) entry which is preliminary data.</text>
</comment>
<accession>A0A9N9IT55</accession>
<reference evidence="1" key="1">
    <citation type="submission" date="2021-06" db="EMBL/GenBank/DDBJ databases">
        <authorList>
            <person name="Kallberg Y."/>
            <person name="Tangrot J."/>
            <person name="Rosling A."/>
        </authorList>
    </citation>
    <scope>NUCLEOTIDE SEQUENCE</scope>
    <source>
        <strain evidence="1">FL130A</strain>
    </source>
</reference>
<dbReference type="EMBL" id="CAJVPS010039564">
    <property type="protein sequence ID" value="CAG8749082.1"/>
    <property type="molecule type" value="Genomic_DNA"/>
</dbReference>
<keyword evidence="2" id="KW-1185">Reference proteome</keyword>
<dbReference type="OrthoDB" id="10642958at2759"/>
<evidence type="ECO:0000313" key="1">
    <source>
        <dbReference type="EMBL" id="CAG8749082.1"/>
    </source>
</evidence>